<dbReference type="AlphaFoldDB" id="A0A8T2QY28"/>
<dbReference type="EMBL" id="CM035436">
    <property type="protein sequence ID" value="KAH7288906.1"/>
    <property type="molecule type" value="Genomic_DNA"/>
</dbReference>
<feature type="transmembrane region" description="Helical" evidence="1">
    <location>
        <begin position="55"/>
        <end position="81"/>
    </location>
</feature>
<dbReference type="Proteomes" id="UP000825935">
    <property type="component" value="Chromosome 31"/>
</dbReference>
<keyword evidence="3" id="KW-1185">Reference proteome</keyword>
<evidence type="ECO:0000313" key="3">
    <source>
        <dbReference type="Proteomes" id="UP000825935"/>
    </source>
</evidence>
<keyword evidence="1" id="KW-0812">Transmembrane</keyword>
<keyword evidence="1" id="KW-0472">Membrane</keyword>
<evidence type="ECO:0000256" key="1">
    <source>
        <dbReference type="SAM" id="Phobius"/>
    </source>
</evidence>
<gene>
    <name evidence="2" type="ORF">KP509_31G049100</name>
</gene>
<proteinExistence type="predicted"/>
<evidence type="ECO:0000313" key="2">
    <source>
        <dbReference type="EMBL" id="KAH7288906.1"/>
    </source>
</evidence>
<protein>
    <submittedName>
        <fullName evidence="2">Uncharacterized protein</fullName>
    </submittedName>
</protein>
<keyword evidence="1" id="KW-1133">Transmembrane helix</keyword>
<sequence length="119" mass="13622">MCVILNSACVCKHNLPSVLIIFRPNTGNFTIRRINEPLSIQRKAFYMRENDLFKFFKGLLIILEILGKLTTCSIFLLGLAIRWMGPSISSRESLHVLLIHKNWASFGIKLACHNVTLFM</sequence>
<name>A0A8T2QY28_CERRI</name>
<accession>A0A8T2QY28</accession>
<reference evidence="2" key="1">
    <citation type="submission" date="2021-08" db="EMBL/GenBank/DDBJ databases">
        <title>WGS assembly of Ceratopteris richardii.</title>
        <authorList>
            <person name="Marchant D.B."/>
            <person name="Chen G."/>
            <person name="Jenkins J."/>
            <person name="Shu S."/>
            <person name="Leebens-Mack J."/>
            <person name="Grimwood J."/>
            <person name="Schmutz J."/>
            <person name="Soltis P."/>
            <person name="Soltis D."/>
            <person name="Chen Z.-H."/>
        </authorList>
    </citation>
    <scope>NUCLEOTIDE SEQUENCE</scope>
    <source>
        <strain evidence="2">Whitten #5841</strain>
        <tissue evidence="2">Leaf</tissue>
    </source>
</reference>
<organism evidence="2 3">
    <name type="scientific">Ceratopteris richardii</name>
    <name type="common">Triangle waterfern</name>
    <dbReference type="NCBI Taxonomy" id="49495"/>
    <lineage>
        <taxon>Eukaryota</taxon>
        <taxon>Viridiplantae</taxon>
        <taxon>Streptophyta</taxon>
        <taxon>Embryophyta</taxon>
        <taxon>Tracheophyta</taxon>
        <taxon>Polypodiopsida</taxon>
        <taxon>Polypodiidae</taxon>
        <taxon>Polypodiales</taxon>
        <taxon>Pteridineae</taxon>
        <taxon>Pteridaceae</taxon>
        <taxon>Parkerioideae</taxon>
        <taxon>Ceratopteris</taxon>
    </lineage>
</organism>
<comment type="caution">
    <text evidence="2">The sequence shown here is derived from an EMBL/GenBank/DDBJ whole genome shotgun (WGS) entry which is preliminary data.</text>
</comment>